<dbReference type="InterPro" id="IPR000120">
    <property type="entry name" value="Amidase"/>
</dbReference>
<dbReference type="InterPro" id="IPR020556">
    <property type="entry name" value="Amidase_CS"/>
</dbReference>
<evidence type="ECO:0000259" key="2">
    <source>
        <dbReference type="Pfam" id="PF01425"/>
    </source>
</evidence>
<reference evidence="3" key="1">
    <citation type="submission" date="2024-07" db="EMBL/GenBank/DDBJ databases">
        <authorList>
            <person name="Yu S.T."/>
        </authorList>
    </citation>
    <scope>NUCLEOTIDE SEQUENCE</scope>
    <source>
        <strain evidence="3">R28</strain>
    </source>
</reference>
<evidence type="ECO:0000313" key="3">
    <source>
        <dbReference type="EMBL" id="XDQ39579.1"/>
    </source>
</evidence>
<dbReference type="NCBIfam" id="NF004717">
    <property type="entry name" value="PRK06061.1"/>
    <property type="match status" value="1"/>
</dbReference>
<dbReference type="PROSITE" id="PS00571">
    <property type="entry name" value="AMIDASES"/>
    <property type="match status" value="1"/>
</dbReference>
<keyword evidence="3" id="KW-0378">Hydrolase</keyword>
<dbReference type="Pfam" id="PF01425">
    <property type="entry name" value="Amidase"/>
    <property type="match status" value="1"/>
</dbReference>
<accession>A0AB39QA94</accession>
<dbReference type="InterPro" id="IPR036928">
    <property type="entry name" value="AS_sf"/>
</dbReference>
<sequence length="474" mass="49131">MTPDRAAGLAESARALADGEVTSRELVAGALARIEATQETLNAFRVVRSEAALAEAKAADAELAAGVRKPLLGVPVAVKDDMDVAGEPTAFGCGGEFPPATEDGEAVRRLRAAGAVIVGKTNTCELGQWPFTEGPAFGATRNPWHPDYTPGGSSGGSAAAVAAGLVPAALGSDGAGSVRIPASWTHLIGIKPQRGRISTWPRGESFQGITVNGTLARTVADAALLLDAAAGNHDLDPHRPPAIDACEAVGRDPGRLRIALSLKPPFTAVPARLQPQVRARVVQLAEKLGALGHTVEEADPPYGQIGLAFVPRATVGIAEWVSVTPSPALLDPRTRGAARLGRLLGGVPLRAARRAEAVLHRRIGAFYESYDVILAPTTAAPPLRVGAMLGLGGFATDRAMIAACPYAWPWNVLGWPGVNVPAGFVDGLPVGAQLLGPANSEPLLISLAAQLEAELRWHELWPPQQGEEEPVAVG</sequence>
<dbReference type="InterPro" id="IPR023631">
    <property type="entry name" value="Amidase_dom"/>
</dbReference>
<dbReference type="EMBL" id="CP163439">
    <property type="protein sequence ID" value="XDQ39579.1"/>
    <property type="molecule type" value="Genomic_DNA"/>
</dbReference>
<dbReference type="PANTHER" id="PTHR11895">
    <property type="entry name" value="TRANSAMIDASE"/>
    <property type="match status" value="1"/>
</dbReference>
<proteinExistence type="inferred from homology"/>
<dbReference type="RefSeq" id="WP_369174301.1">
    <property type="nucleotide sequence ID" value="NZ_CP163439.1"/>
</dbReference>
<dbReference type="PANTHER" id="PTHR11895:SF7">
    <property type="entry name" value="GLUTAMYL-TRNA(GLN) AMIDOTRANSFERASE SUBUNIT A, MITOCHONDRIAL"/>
    <property type="match status" value="1"/>
</dbReference>
<dbReference type="AlphaFoldDB" id="A0AB39QA94"/>
<dbReference type="Gene3D" id="3.90.1300.10">
    <property type="entry name" value="Amidase signature (AS) domain"/>
    <property type="match status" value="1"/>
</dbReference>
<dbReference type="GO" id="GO:0004040">
    <property type="term" value="F:amidase activity"/>
    <property type="evidence" value="ECO:0007669"/>
    <property type="project" value="UniProtKB-EC"/>
</dbReference>
<protein>
    <submittedName>
        <fullName evidence="3">Amidase</fullName>
        <ecNumber evidence="3">3.5.1.4</ecNumber>
    </submittedName>
</protein>
<gene>
    <name evidence="3" type="ORF">AB5J49_42940</name>
</gene>
<evidence type="ECO:0000256" key="1">
    <source>
        <dbReference type="ARBA" id="ARBA00009199"/>
    </source>
</evidence>
<comment type="similarity">
    <text evidence="1">Belongs to the amidase family.</text>
</comment>
<dbReference type="SUPFAM" id="SSF75304">
    <property type="entry name" value="Amidase signature (AS) enzymes"/>
    <property type="match status" value="1"/>
</dbReference>
<dbReference type="EC" id="3.5.1.4" evidence="3"/>
<feature type="domain" description="Amidase" evidence="2">
    <location>
        <begin position="25"/>
        <end position="444"/>
    </location>
</feature>
<name>A0AB39QA94_9ACTN</name>
<organism evidence="3">
    <name type="scientific">Streptomyces sp. R28</name>
    <dbReference type="NCBI Taxonomy" id="3238628"/>
    <lineage>
        <taxon>Bacteria</taxon>
        <taxon>Bacillati</taxon>
        <taxon>Actinomycetota</taxon>
        <taxon>Actinomycetes</taxon>
        <taxon>Kitasatosporales</taxon>
        <taxon>Streptomycetaceae</taxon>
        <taxon>Streptomyces</taxon>
    </lineage>
</organism>